<dbReference type="STRING" id="1423739.FC85_GL002589"/>
<keyword evidence="2 4" id="KW-0456">Lyase</keyword>
<keyword evidence="3 4" id="KW-0170">Cobalt</keyword>
<evidence type="ECO:0000256" key="3">
    <source>
        <dbReference type="ARBA" id="ARBA00023285"/>
    </source>
</evidence>
<comment type="function">
    <text evidence="4">Catalyzes the dehydration of inosose (2-keto-myo-inositol, 2KMI or 2,4,6/3,5-pentahydroxycyclohexanone) to 3D-(3,5/4)-trihydroxycyclohexane-1,2-dione (D-2,3-diketo-4-deoxy-epi-inositol).</text>
</comment>
<keyword evidence="1 4" id="KW-0464">Manganese</keyword>
<evidence type="ECO:0000256" key="2">
    <source>
        <dbReference type="ARBA" id="ARBA00023239"/>
    </source>
</evidence>
<organism evidence="6 7">
    <name type="scientific">Lentilactobacillus diolivorans DSM 14421</name>
    <dbReference type="NCBI Taxonomy" id="1423739"/>
    <lineage>
        <taxon>Bacteria</taxon>
        <taxon>Bacillati</taxon>
        <taxon>Bacillota</taxon>
        <taxon>Bacilli</taxon>
        <taxon>Lactobacillales</taxon>
        <taxon>Lactobacillaceae</taxon>
        <taxon>Lentilactobacillus</taxon>
    </lineage>
</organism>
<dbReference type="SUPFAM" id="SSF51658">
    <property type="entry name" value="Xylose isomerase-like"/>
    <property type="match status" value="1"/>
</dbReference>
<comment type="catalytic activity">
    <reaction evidence="4">
        <text>scyllo-inosose = 3D-3,5/4-trihydroxycyclohexane-1,2-dione + H2O</text>
        <dbReference type="Rhea" id="RHEA:14065"/>
        <dbReference type="ChEBI" id="CHEBI:15377"/>
        <dbReference type="ChEBI" id="CHEBI:17811"/>
        <dbReference type="ChEBI" id="CHEBI:28446"/>
        <dbReference type="EC" id="4.2.1.44"/>
    </reaction>
</comment>
<dbReference type="PATRIC" id="fig|1423739.3.peg.2687"/>
<dbReference type="GO" id="GO:0030145">
    <property type="term" value="F:manganese ion binding"/>
    <property type="evidence" value="ECO:0007669"/>
    <property type="project" value="UniProtKB-UniRule"/>
</dbReference>
<evidence type="ECO:0000256" key="1">
    <source>
        <dbReference type="ARBA" id="ARBA00023211"/>
    </source>
</evidence>
<comment type="cofactor">
    <cofactor evidence="4">
        <name>glutathione</name>
        <dbReference type="ChEBI" id="CHEBI:57925"/>
    </cofactor>
</comment>
<dbReference type="InterPro" id="IPR013022">
    <property type="entry name" value="Xyl_isomerase-like_TIM-brl"/>
</dbReference>
<reference evidence="6 7" key="1">
    <citation type="journal article" date="2015" name="Genome Announc.">
        <title>Expanding the biotechnology potential of lactobacilli through comparative genomics of 213 strains and associated genera.</title>
        <authorList>
            <person name="Sun Z."/>
            <person name="Harris H.M."/>
            <person name="McCann A."/>
            <person name="Guo C."/>
            <person name="Argimon S."/>
            <person name="Zhang W."/>
            <person name="Yang X."/>
            <person name="Jeffery I.B."/>
            <person name="Cooney J.C."/>
            <person name="Kagawa T.F."/>
            <person name="Liu W."/>
            <person name="Song Y."/>
            <person name="Salvetti E."/>
            <person name="Wrobel A."/>
            <person name="Rasinkangas P."/>
            <person name="Parkhill J."/>
            <person name="Rea M.C."/>
            <person name="O'Sullivan O."/>
            <person name="Ritari J."/>
            <person name="Douillard F.P."/>
            <person name="Paul Ross R."/>
            <person name="Yang R."/>
            <person name="Briner A.E."/>
            <person name="Felis G.E."/>
            <person name="de Vos W.M."/>
            <person name="Barrangou R."/>
            <person name="Klaenhammer T.R."/>
            <person name="Caufield P.W."/>
            <person name="Cui Y."/>
            <person name="Zhang H."/>
            <person name="O'Toole P.W."/>
        </authorList>
    </citation>
    <scope>NUCLEOTIDE SEQUENCE [LARGE SCALE GENOMIC DNA]</scope>
    <source>
        <strain evidence="6 7">DSM 14421</strain>
    </source>
</reference>
<proteinExistence type="inferred from homology"/>
<dbReference type="Proteomes" id="UP000052013">
    <property type="component" value="Unassembled WGS sequence"/>
</dbReference>
<comment type="cofactor">
    <cofactor evidence="4">
        <name>Co(2+)</name>
        <dbReference type="ChEBI" id="CHEBI:48828"/>
    </cofactor>
    <cofactor evidence="4">
        <name>Mn(2+)</name>
        <dbReference type="ChEBI" id="CHEBI:29035"/>
    </cofactor>
</comment>
<evidence type="ECO:0000313" key="7">
    <source>
        <dbReference type="Proteomes" id="UP000052013"/>
    </source>
</evidence>
<evidence type="ECO:0000313" key="6">
    <source>
        <dbReference type="EMBL" id="KRL67733.1"/>
    </source>
</evidence>
<dbReference type="InterPro" id="IPR023952">
    <property type="entry name" value="IolE"/>
</dbReference>
<dbReference type="Pfam" id="PF01261">
    <property type="entry name" value="AP_endonuc_2"/>
    <property type="match status" value="1"/>
</dbReference>
<dbReference type="AlphaFoldDB" id="A0A0R1SN64"/>
<dbReference type="PANTHER" id="PTHR12110">
    <property type="entry name" value="HYDROXYPYRUVATE ISOMERASE"/>
    <property type="match status" value="1"/>
</dbReference>
<evidence type="ECO:0000256" key="4">
    <source>
        <dbReference type="HAMAP-Rule" id="MF_01672"/>
    </source>
</evidence>
<dbReference type="RefSeq" id="WP_057864184.1">
    <property type="nucleotide sequence ID" value="NZ_AZEY01000029.1"/>
</dbReference>
<dbReference type="UniPathway" id="UPA00076">
    <property type="reaction ID" value="UER00144"/>
</dbReference>
<name>A0A0R1SN64_9LACO</name>
<evidence type="ECO:0000259" key="5">
    <source>
        <dbReference type="Pfam" id="PF01261"/>
    </source>
</evidence>
<protein>
    <recommendedName>
        <fullName evidence="4">Inosose dehydratase</fullName>
        <ecNumber evidence="4">4.2.1.44</ecNumber>
    </recommendedName>
    <alternativeName>
        <fullName evidence="4">2-keto-myo-inositol dehydratase</fullName>
        <shortName evidence="4">2KMI dehydratase</shortName>
    </alternativeName>
</protein>
<dbReference type="EC" id="4.2.1.44" evidence="4"/>
<dbReference type="HAMAP" id="MF_01672">
    <property type="entry name" value="IolE"/>
    <property type="match status" value="1"/>
</dbReference>
<dbReference type="InterPro" id="IPR030823">
    <property type="entry name" value="IolE/MocC"/>
</dbReference>
<dbReference type="EMBL" id="AZEY01000029">
    <property type="protein sequence ID" value="KRL67733.1"/>
    <property type="molecule type" value="Genomic_DNA"/>
</dbReference>
<comment type="pathway">
    <text evidence="4">Polyol metabolism; myo-inositol degradation into acetyl-CoA; acetyl-CoA from myo-inositol: step 2/7.</text>
</comment>
<dbReference type="Gene3D" id="3.20.20.150">
    <property type="entry name" value="Divalent-metal-dependent TIM barrel enzymes"/>
    <property type="match status" value="1"/>
</dbReference>
<feature type="domain" description="Xylose isomerase-like TIM barrel" evidence="5">
    <location>
        <begin position="86"/>
        <end position="292"/>
    </location>
</feature>
<dbReference type="InterPro" id="IPR036237">
    <property type="entry name" value="Xyl_isomerase-like_sf"/>
</dbReference>
<gene>
    <name evidence="4" type="primary">iolE</name>
    <name evidence="6" type="ORF">FC85_GL002589</name>
</gene>
<accession>A0A0R1SN64</accession>
<dbReference type="PANTHER" id="PTHR12110:SF41">
    <property type="entry name" value="INOSOSE DEHYDRATASE"/>
    <property type="match status" value="1"/>
</dbReference>
<comment type="similarity">
    <text evidence="4">Belongs to the IolE/MocC family.</text>
</comment>
<dbReference type="GO" id="GO:0050114">
    <property type="term" value="F:myo-inosose-2 dehydratase activity"/>
    <property type="evidence" value="ECO:0007669"/>
    <property type="project" value="UniProtKB-UniRule"/>
</dbReference>
<comment type="caution">
    <text evidence="6">The sequence shown here is derived from an EMBL/GenBank/DDBJ whole genome shotgun (WGS) entry which is preliminary data.</text>
</comment>
<dbReference type="NCBIfam" id="TIGR04379">
    <property type="entry name" value="myo_inos_iolE"/>
    <property type="match status" value="1"/>
</dbReference>
<sequence>MAYDVNKDIKWGIAPIGWRNDDIPSIGKDNNLQQLLSDAALAGFQGTEVGGFFPGPKQLNYELGLRNLQIAGQWFSSFIIRDGISKACEAFEKHCQYLSAVHAPIAVVSEQTYTIQRSDSADIFTDKPHFTDEEWDKVCEGLNKYGEIAHKYGIKVAYHHHMGTGIQTKAETDRLMEHTDPKLVGLLYDTGHIYVSDGDYMSLLKDHIDRVVHVHFKDVRKKQEDDSRKRGLTFQQAFLNGMFTVPGDGDLDFKPVMKELVDHDYKGWVIVEAEQDPDKANPLEMAQIAHKYIKNELLAPYQQ</sequence>
<dbReference type="GO" id="GO:0019310">
    <property type="term" value="P:inositol catabolic process"/>
    <property type="evidence" value="ECO:0007669"/>
    <property type="project" value="UniProtKB-UniRule"/>
</dbReference>
<dbReference type="InterPro" id="IPR050312">
    <property type="entry name" value="IolE/XylAMocC-like"/>
</dbReference>